<sequence>MQGVYVEKIEYAVTDVNDLTDPSDRYELENPVWDGSYPRYLAGECAYDYYNNHDGYEDNWPIEITVFNNGESIGTFSIELEFDPVFSATRKKDEDEDNDPDVFPLYRHPSK</sequence>
<keyword evidence="3" id="KW-1185">Reference proteome</keyword>
<reference evidence="2 3" key="1">
    <citation type="journal article" date="2017" name="Nat. Microbiol.">
        <title>Natural product diversity associated with the nematode symbionts Photorhabdus and Xenorhabdus.</title>
        <authorList>
            <person name="Tobias N.J."/>
            <person name="Wolff H."/>
            <person name="Djahanschiri B."/>
            <person name="Grundmann F."/>
            <person name="Kronenwerth M."/>
            <person name="Shi Y.M."/>
            <person name="Simonyi S."/>
            <person name="Grun P."/>
            <person name="Shapiro-Ilan D."/>
            <person name="Pidot S.J."/>
            <person name="Stinear T.P."/>
            <person name="Ebersberger I."/>
            <person name="Bode H.B."/>
        </authorList>
    </citation>
    <scope>NUCLEOTIDE SEQUENCE [LARGE SCALE GENOMIC DNA]</scope>
    <source>
        <strain evidence="2 3">DSM 17907</strain>
    </source>
</reference>
<evidence type="ECO:0000313" key="2">
    <source>
        <dbReference type="EMBL" id="PHM68857.1"/>
    </source>
</evidence>
<dbReference type="EMBL" id="NJCX01000040">
    <property type="protein sequence ID" value="PHM68857.1"/>
    <property type="molecule type" value="Genomic_DNA"/>
</dbReference>
<accession>A0A2D0L093</accession>
<organism evidence="2 3">
    <name type="scientific">Xenorhabdus kozodoii</name>
    <dbReference type="NCBI Taxonomy" id="351676"/>
    <lineage>
        <taxon>Bacteria</taxon>
        <taxon>Pseudomonadati</taxon>
        <taxon>Pseudomonadota</taxon>
        <taxon>Gammaproteobacteria</taxon>
        <taxon>Enterobacterales</taxon>
        <taxon>Morganellaceae</taxon>
        <taxon>Xenorhabdus</taxon>
    </lineage>
</organism>
<evidence type="ECO:0000256" key="1">
    <source>
        <dbReference type="SAM" id="MobiDB-lite"/>
    </source>
</evidence>
<name>A0A2D0L093_9GAMM</name>
<dbReference type="Proteomes" id="UP000221101">
    <property type="component" value="Unassembled WGS sequence"/>
</dbReference>
<protein>
    <submittedName>
        <fullName evidence="2">Uncharacterized protein</fullName>
    </submittedName>
</protein>
<feature type="region of interest" description="Disordered" evidence="1">
    <location>
        <begin position="89"/>
        <end position="111"/>
    </location>
</feature>
<gene>
    <name evidence="2" type="ORF">Xkoz_03625</name>
</gene>
<proteinExistence type="predicted"/>
<dbReference type="AlphaFoldDB" id="A0A2D0L093"/>
<comment type="caution">
    <text evidence="2">The sequence shown here is derived from an EMBL/GenBank/DDBJ whole genome shotgun (WGS) entry which is preliminary data.</text>
</comment>
<evidence type="ECO:0000313" key="3">
    <source>
        <dbReference type="Proteomes" id="UP000221101"/>
    </source>
</evidence>